<proteinExistence type="predicted"/>
<protein>
    <submittedName>
        <fullName evidence="1">Uncharacterized protein</fullName>
    </submittedName>
</protein>
<accession>A0A2P2P5B6</accession>
<dbReference type="AlphaFoldDB" id="A0A2P2P5B6"/>
<dbReference type="EMBL" id="GGEC01069470">
    <property type="protein sequence ID" value="MBX49954.1"/>
    <property type="molecule type" value="Transcribed_RNA"/>
</dbReference>
<reference evidence="1" key="1">
    <citation type="submission" date="2018-02" db="EMBL/GenBank/DDBJ databases">
        <title>Rhizophora mucronata_Transcriptome.</title>
        <authorList>
            <person name="Meera S.P."/>
            <person name="Sreeshan A."/>
            <person name="Augustine A."/>
        </authorList>
    </citation>
    <scope>NUCLEOTIDE SEQUENCE</scope>
    <source>
        <tissue evidence="1">Leaf</tissue>
    </source>
</reference>
<sequence length="70" mass="7847">MNLCCMNAISASKTFEFPVPCGGYLLLSIFDASKTSNTSLNSCSSFELLILDWQLYDALFFSTFFMHVTL</sequence>
<evidence type="ECO:0000313" key="1">
    <source>
        <dbReference type="EMBL" id="MBX49954.1"/>
    </source>
</evidence>
<name>A0A2P2P5B6_RHIMU</name>
<organism evidence="1">
    <name type="scientific">Rhizophora mucronata</name>
    <name type="common">Asiatic mangrove</name>
    <dbReference type="NCBI Taxonomy" id="61149"/>
    <lineage>
        <taxon>Eukaryota</taxon>
        <taxon>Viridiplantae</taxon>
        <taxon>Streptophyta</taxon>
        <taxon>Embryophyta</taxon>
        <taxon>Tracheophyta</taxon>
        <taxon>Spermatophyta</taxon>
        <taxon>Magnoliopsida</taxon>
        <taxon>eudicotyledons</taxon>
        <taxon>Gunneridae</taxon>
        <taxon>Pentapetalae</taxon>
        <taxon>rosids</taxon>
        <taxon>fabids</taxon>
        <taxon>Malpighiales</taxon>
        <taxon>Rhizophoraceae</taxon>
        <taxon>Rhizophora</taxon>
    </lineage>
</organism>